<organism evidence="1 2">
    <name type="scientific">Saccharothrix variisporea</name>
    <dbReference type="NCBI Taxonomy" id="543527"/>
    <lineage>
        <taxon>Bacteria</taxon>
        <taxon>Bacillati</taxon>
        <taxon>Actinomycetota</taxon>
        <taxon>Actinomycetes</taxon>
        <taxon>Pseudonocardiales</taxon>
        <taxon>Pseudonocardiaceae</taxon>
        <taxon>Saccharothrix</taxon>
    </lineage>
</organism>
<dbReference type="EMBL" id="RBXR01000001">
    <property type="protein sequence ID" value="RKT70226.1"/>
    <property type="molecule type" value="Genomic_DNA"/>
</dbReference>
<evidence type="ECO:0000313" key="2">
    <source>
        <dbReference type="Proteomes" id="UP000272729"/>
    </source>
</evidence>
<dbReference type="SUPFAM" id="SSF48613">
    <property type="entry name" value="Heme oxygenase-like"/>
    <property type="match status" value="1"/>
</dbReference>
<evidence type="ECO:0000313" key="1">
    <source>
        <dbReference type="EMBL" id="RKT70226.1"/>
    </source>
</evidence>
<comment type="caution">
    <text evidence="1">The sequence shown here is derived from an EMBL/GenBank/DDBJ whole genome shotgun (WGS) entry which is preliminary data.</text>
</comment>
<dbReference type="OrthoDB" id="3467339at2"/>
<protein>
    <submittedName>
        <fullName evidence="1">Uncharacterized protein</fullName>
    </submittedName>
</protein>
<name>A0A495XA18_9PSEU</name>
<proteinExistence type="predicted"/>
<dbReference type="InterPro" id="IPR016084">
    <property type="entry name" value="Haem_Oase-like_multi-hlx"/>
</dbReference>
<gene>
    <name evidence="1" type="ORF">DFJ66_3482</name>
</gene>
<dbReference type="Proteomes" id="UP000272729">
    <property type="component" value="Unassembled WGS sequence"/>
</dbReference>
<keyword evidence="2" id="KW-1185">Reference proteome</keyword>
<dbReference type="Gene3D" id="1.20.910.10">
    <property type="entry name" value="Heme oxygenase-like"/>
    <property type="match status" value="1"/>
</dbReference>
<dbReference type="RefSeq" id="WP_147459291.1">
    <property type="nucleotide sequence ID" value="NZ_JBIUBA010000005.1"/>
</dbReference>
<sequence length="211" mass="22603">MSVDERVEDLVARGRQALVKAPNRFLESVEGGPVETARLRALAGELFHLVSSDRQSFALLAARFPEPLFPAMAGAEDEALALLLDFGAAVGASAEDLRAHEPRPLAQAYPAFLARTAVFGPRGAVPLALLVNVEESGGTYARLADALQAHGFTDRAVAHFRFFAETPQEVLDQAADVVARGLDAGDDPVELLRAARMVDAYEAAFWSAMTE</sequence>
<dbReference type="AlphaFoldDB" id="A0A495XA18"/>
<accession>A0A495XA18</accession>
<reference evidence="1 2" key="1">
    <citation type="submission" date="2018-10" db="EMBL/GenBank/DDBJ databases">
        <title>Sequencing the genomes of 1000 actinobacteria strains.</title>
        <authorList>
            <person name="Klenk H.-P."/>
        </authorList>
    </citation>
    <scope>NUCLEOTIDE SEQUENCE [LARGE SCALE GENOMIC DNA]</scope>
    <source>
        <strain evidence="1 2">DSM 43911</strain>
    </source>
</reference>